<feature type="transmembrane region" description="Helical" evidence="1">
    <location>
        <begin position="112"/>
        <end position="134"/>
    </location>
</feature>
<evidence type="ECO:0000313" key="3">
    <source>
        <dbReference type="EMBL" id="EMR12392.1"/>
    </source>
</evidence>
<dbReference type="InterPro" id="IPR050400">
    <property type="entry name" value="Bact_Cytoskel_RodZ"/>
</dbReference>
<dbReference type="InterPro" id="IPR025194">
    <property type="entry name" value="RodZ-like_C"/>
</dbReference>
<dbReference type="Pfam" id="PF13413">
    <property type="entry name" value="HTH_25"/>
    <property type="match status" value="1"/>
</dbReference>
<dbReference type="OrthoDB" id="9790252at2"/>
<dbReference type="PANTHER" id="PTHR34475:SF1">
    <property type="entry name" value="CYTOSKELETON PROTEIN RODZ"/>
    <property type="match status" value="1"/>
</dbReference>
<accession>M7NYT4</accession>
<protein>
    <recommendedName>
        <fullName evidence="2">Cytoskeleton protein RodZ-like C-terminal domain-containing protein</fullName>
    </recommendedName>
</protein>
<dbReference type="Gene3D" id="1.10.260.40">
    <property type="entry name" value="lambda repressor-like DNA-binding domains"/>
    <property type="match status" value="1"/>
</dbReference>
<reference evidence="3 4" key="1">
    <citation type="journal article" date="2013" name="Genome Announc.">
        <title>Draft Genome Sequence of Methylophaga lonarensis MPLT, a Haloalkaliphilic (Non-Methane-Utilizing) Methylotroph.</title>
        <authorList>
            <person name="Shetty S.A."/>
            <person name="Marathe N.P."/>
            <person name="Munot H."/>
            <person name="Antony C.P."/>
            <person name="Dhotre D.P."/>
            <person name="Murrell J.C."/>
            <person name="Shouche Y.S."/>
        </authorList>
    </citation>
    <scope>NUCLEOTIDE SEQUENCE [LARGE SCALE GENOMIC DNA]</scope>
    <source>
        <strain evidence="3 4">MPL</strain>
    </source>
</reference>
<dbReference type="InterPro" id="IPR010982">
    <property type="entry name" value="Lambda_DNA-bd_dom_sf"/>
</dbReference>
<name>M7NYT4_9GAMM</name>
<sequence>MTAIDDKEITIQTSSIPDVGERLRKAREARQLSIIEASAQLRLPKDVLASLEQERWERLHGRTYARGYFSSYVKFLQLDYEELIEQFNQSYTEVERPTTAPRLKQQIKDKRGLGLPVMPILIALTLAVLAWFVFSNQDMIVDLVAPQSEQTGGDYETEISQVETLEPAAGFSRSVEPIIESQPVTSRQIVDESLEVTSQDDWLSTLLQPEAVDIDISQATEIADPTEPEVQVQQRRPQLSLAFSEECWVEVIDASATTLLSRIVRAGEQLNLEGELPLNVLLGRASAVTVEFNNEPVDISGYTQGNVARFSIGAES</sequence>
<keyword evidence="1" id="KW-0472">Membrane</keyword>
<dbReference type="Proteomes" id="UP000012019">
    <property type="component" value="Unassembled WGS sequence"/>
</dbReference>
<dbReference type="eggNOG" id="COG1426">
    <property type="taxonomic scope" value="Bacteria"/>
</dbReference>
<keyword evidence="4" id="KW-1185">Reference proteome</keyword>
<dbReference type="STRING" id="1286106.MPL1_10682"/>
<evidence type="ECO:0000313" key="4">
    <source>
        <dbReference type="Proteomes" id="UP000012019"/>
    </source>
</evidence>
<evidence type="ECO:0000256" key="1">
    <source>
        <dbReference type="SAM" id="Phobius"/>
    </source>
</evidence>
<feature type="domain" description="Cytoskeleton protein RodZ-like C-terminal" evidence="2">
    <location>
        <begin position="241"/>
        <end position="311"/>
    </location>
</feature>
<keyword evidence="1" id="KW-1133">Transmembrane helix</keyword>
<dbReference type="EMBL" id="APHR01000058">
    <property type="protein sequence ID" value="EMR12392.1"/>
    <property type="molecule type" value="Genomic_DNA"/>
</dbReference>
<dbReference type="RefSeq" id="WP_009727104.1">
    <property type="nucleotide sequence ID" value="NZ_APHR01000058.1"/>
</dbReference>
<dbReference type="Pfam" id="PF13464">
    <property type="entry name" value="RodZ_C"/>
    <property type="match status" value="1"/>
</dbReference>
<dbReference type="PATRIC" id="fig|1286106.3.peg.2140"/>
<evidence type="ECO:0000259" key="2">
    <source>
        <dbReference type="Pfam" id="PF13464"/>
    </source>
</evidence>
<dbReference type="AlphaFoldDB" id="M7NYT4"/>
<dbReference type="PANTHER" id="PTHR34475">
    <property type="match status" value="1"/>
</dbReference>
<comment type="caution">
    <text evidence="3">The sequence shown here is derived from an EMBL/GenBank/DDBJ whole genome shotgun (WGS) entry which is preliminary data.</text>
</comment>
<dbReference type="GO" id="GO:0003677">
    <property type="term" value="F:DNA binding"/>
    <property type="evidence" value="ECO:0007669"/>
    <property type="project" value="InterPro"/>
</dbReference>
<proteinExistence type="predicted"/>
<keyword evidence="1" id="KW-0812">Transmembrane</keyword>
<gene>
    <name evidence="3" type="ORF">MPL1_10682</name>
</gene>
<organism evidence="3 4">
    <name type="scientific">Methylophaga lonarensis MPL</name>
    <dbReference type="NCBI Taxonomy" id="1286106"/>
    <lineage>
        <taxon>Bacteria</taxon>
        <taxon>Pseudomonadati</taxon>
        <taxon>Pseudomonadota</taxon>
        <taxon>Gammaproteobacteria</taxon>
        <taxon>Thiotrichales</taxon>
        <taxon>Piscirickettsiaceae</taxon>
        <taxon>Methylophaga</taxon>
    </lineage>
</organism>